<feature type="non-terminal residue" evidence="2">
    <location>
        <position position="202"/>
    </location>
</feature>
<dbReference type="EMBL" id="LAZR01067548">
    <property type="protein sequence ID" value="KKK51359.1"/>
    <property type="molecule type" value="Genomic_DNA"/>
</dbReference>
<dbReference type="Pfam" id="PF02739">
    <property type="entry name" value="5_3_exonuc_N"/>
    <property type="match status" value="1"/>
</dbReference>
<name>A0A0F8YB69_9ZZZZ</name>
<accession>A0A0F8YB69</accession>
<dbReference type="GO" id="GO:0004518">
    <property type="term" value="F:nuclease activity"/>
    <property type="evidence" value="ECO:0007669"/>
    <property type="project" value="UniProtKB-ARBA"/>
</dbReference>
<dbReference type="InterPro" id="IPR036844">
    <property type="entry name" value="Hint_dom_sf"/>
</dbReference>
<reference evidence="2" key="1">
    <citation type="journal article" date="2015" name="Nature">
        <title>Complex archaea that bridge the gap between prokaryotes and eukaryotes.</title>
        <authorList>
            <person name="Spang A."/>
            <person name="Saw J.H."/>
            <person name="Jorgensen S.L."/>
            <person name="Zaremba-Niedzwiedzka K."/>
            <person name="Martijn J."/>
            <person name="Lind A.E."/>
            <person name="van Eijk R."/>
            <person name="Schleper C."/>
            <person name="Guy L."/>
            <person name="Ettema T.J."/>
        </authorList>
    </citation>
    <scope>NUCLEOTIDE SEQUENCE</scope>
</reference>
<protein>
    <recommendedName>
        <fullName evidence="1">5'-3' exonuclease alpha-helical arch N-terminal domain-containing protein</fullName>
    </recommendedName>
</protein>
<evidence type="ECO:0000259" key="1">
    <source>
        <dbReference type="Pfam" id="PF02739"/>
    </source>
</evidence>
<dbReference type="SUPFAM" id="SSF51294">
    <property type="entry name" value="Hedgehog/intein (Hint) domain"/>
    <property type="match status" value="1"/>
</dbReference>
<sequence>MGKIIIIDWGIFIHRAIFGWRKNKEMPVEYTCLNMIMACLTRIGVEPMDTIIVAVDSRSWRKDVEGAYKANRKEAREKHTDINWNEMYSKCDSLLQNLDAGTDWQILKGEGLEADDIMAVGCRYFKDQDVVLVTYDSDLEQMWHYCVTPDTEILTLHGWKKYNELKKQQYVATYNIKTKFIEYQNLQGIHIFDYKDKLYHIK</sequence>
<dbReference type="InterPro" id="IPR029060">
    <property type="entry name" value="PIN-like_dom_sf"/>
</dbReference>
<organism evidence="2">
    <name type="scientific">marine sediment metagenome</name>
    <dbReference type="NCBI Taxonomy" id="412755"/>
    <lineage>
        <taxon>unclassified sequences</taxon>
        <taxon>metagenomes</taxon>
        <taxon>ecological metagenomes</taxon>
    </lineage>
</organism>
<dbReference type="SUPFAM" id="SSF88723">
    <property type="entry name" value="PIN domain-like"/>
    <property type="match status" value="1"/>
</dbReference>
<dbReference type="AlphaFoldDB" id="A0A0F8YB69"/>
<evidence type="ECO:0000313" key="2">
    <source>
        <dbReference type="EMBL" id="KKK51359.1"/>
    </source>
</evidence>
<proteinExistence type="predicted"/>
<dbReference type="InterPro" id="IPR020046">
    <property type="entry name" value="5-3_exonucl_a-hlix_arch_N"/>
</dbReference>
<comment type="caution">
    <text evidence="2">The sequence shown here is derived from an EMBL/GenBank/DDBJ whole genome shotgun (WGS) entry which is preliminary data.</text>
</comment>
<feature type="domain" description="5'-3' exonuclease alpha-helical arch N-terminal" evidence="1">
    <location>
        <begin position="3"/>
        <end position="159"/>
    </location>
</feature>
<dbReference type="Gene3D" id="3.40.50.1010">
    <property type="entry name" value="5'-nuclease"/>
    <property type="match status" value="1"/>
</dbReference>
<gene>
    <name evidence="2" type="ORF">LCGC14_3115760</name>
</gene>
<dbReference type="GO" id="GO:0003677">
    <property type="term" value="F:DNA binding"/>
    <property type="evidence" value="ECO:0007669"/>
    <property type="project" value="InterPro"/>
</dbReference>
<dbReference type="GO" id="GO:0016788">
    <property type="term" value="F:hydrolase activity, acting on ester bonds"/>
    <property type="evidence" value="ECO:0007669"/>
    <property type="project" value="UniProtKB-ARBA"/>
</dbReference>